<gene>
    <name evidence="1" type="ORF">CPT_Pokken_091</name>
</gene>
<evidence type="ECO:0000313" key="2">
    <source>
        <dbReference type="Proteomes" id="UP000324257"/>
    </source>
</evidence>
<reference evidence="2" key="1">
    <citation type="submission" date="2019-06" db="EMBL/GenBank/DDBJ databases">
        <title>The complete genome of Stenotrophomonas phage Pokken.</title>
        <authorList>
            <person name="Hayden A."/>
            <person name="Martinez N."/>
            <person name="Moreland R."/>
            <person name="Liu M."/>
            <person name="Gonzalez C.F."/>
            <person name="Ramsey J."/>
        </authorList>
    </citation>
    <scope>NUCLEOTIDE SEQUENCE [LARGE SCALE GENOMIC DNA]</scope>
</reference>
<dbReference type="EMBL" id="MN062186">
    <property type="protein sequence ID" value="QEG09309.1"/>
    <property type="molecule type" value="Genomic_DNA"/>
</dbReference>
<sequence>MNMRTCGDPYGGLNPLVDRVLGPKAYDIVRFVAHNMNLIAKAASEPYARLTAYGKASGLVTNILFPADVSLGALVDSTVWLVDPLTGSRYNSESGYFTTAYTVNGLTISLNETAPEALQSADVIWFMTVGVVYAPAP</sequence>
<dbReference type="Proteomes" id="UP000324257">
    <property type="component" value="Segment"/>
</dbReference>
<protein>
    <submittedName>
        <fullName evidence="1">Uncharacterized protein</fullName>
    </submittedName>
</protein>
<accession>A0A5B9N6W1</accession>
<proteinExistence type="predicted"/>
<name>A0A5B9N6W1_9CAUD</name>
<evidence type="ECO:0000313" key="1">
    <source>
        <dbReference type="EMBL" id="QEG09309.1"/>
    </source>
</evidence>
<keyword evidence="2" id="KW-1185">Reference proteome</keyword>
<organism evidence="1 2">
    <name type="scientific">Stenotrophomonas phage Pokken</name>
    <dbReference type="NCBI Taxonomy" id="2596674"/>
    <lineage>
        <taxon>Viruses</taxon>
        <taxon>Duplodnaviria</taxon>
        <taxon>Heunggongvirae</taxon>
        <taxon>Uroviricota</taxon>
        <taxon>Caudoviricetes</taxon>
        <taxon>Schitoviridae</taxon>
        <taxon>Pokkenvirus</taxon>
        <taxon>Pokkenvirus pokken</taxon>
    </lineage>
</organism>